<dbReference type="Proteomes" id="UP000823046">
    <property type="component" value="Unassembled WGS sequence"/>
</dbReference>
<evidence type="ECO:0000256" key="4">
    <source>
        <dbReference type="ARBA" id="ARBA00023242"/>
    </source>
</evidence>
<comment type="caution">
    <text evidence="6">The sequence shown here is derived from an EMBL/GenBank/DDBJ whole genome shotgun (WGS) entry which is preliminary data.</text>
</comment>
<sequence length="203" mass="22548">MAGTTTFLPFIPEHSDDATAIFEHTQVLSPSFPKRSLHIKLFTEVKNAAVLYDYLFNNSAHNSSLKNCICIFVNPACIVSILHIVHAMHRALFNEITHQLRTKSLQTELLFCLSGSANISESLQLFGINKNLTELLLVTLDTTPQQMQQLEELIKGTAATLNKLPQYMDVNLIKKHLNCLDDEMALPGGLEGAMLSRIATKGL</sequence>
<reference evidence="6 7" key="1">
    <citation type="journal article" date="2020" name="bioRxiv">
        <title>Metabolic contributions of an alphaproteobacterial endosymbiont in the apicomplexan Cardiosporidium cionae.</title>
        <authorList>
            <person name="Hunter E.S."/>
            <person name="Paight C.J."/>
            <person name="Lane C.E."/>
        </authorList>
    </citation>
    <scope>NUCLEOTIDE SEQUENCE [LARGE SCALE GENOMIC DNA]</scope>
    <source>
        <strain evidence="6">ESH_2018</strain>
    </source>
</reference>
<evidence type="ECO:0000256" key="3">
    <source>
        <dbReference type="ARBA" id="ARBA00022694"/>
    </source>
</evidence>
<dbReference type="PANTHER" id="PTHR15840:SF10">
    <property type="entry name" value="EKC_KEOPS COMPLEX SUBUNIT TPRKB"/>
    <property type="match status" value="1"/>
</dbReference>
<comment type="similarity">
    <text evidence="2 5">Belongs to the CGI121/TPRKB family.</text>
</comment>
<accession>A0ABQ7J5E5</accession>
<evidence type="ECO:0000256" key="5">
    <source>
        <dbReference type="RuleBase" id="RU004398"/>
    </source>
</evidence>
<evidence type="ECO:0000256" key="2">
    <source>
        <dbReference type="ARBA" id="ARBA00005546"/>
    </source>
</evidence>
<name>A0ABQ7J5E5_9APIC</name>
<evidence type="ECO:0000313" key="7">
    <source>
        <dbReference type="Proteomes" id="UP000823046"/>
    </source>
</evidence>
<protein>
    <submittedName>
        <fullName evidence="6">Kinase binding protein cgi-121 protein</fullName>
    </submittedName>
</protein>
<evidence type="ECO:0000256" key="1">
    <source>
        <dbReference type="ARBA" id="ARBA00004123"/>
    </source>
</evidence>
<dbReference type="GO" id="GO:0016301">
    <property type="term" value="F:kinase activity"/>
    <property type="evidence" value="ECO:0007669"/>
    <property type="project" value="UniProtKB-KW"/>
</dbReference>
<keyword evidence="7" id="KW-1185">Reference proteome</keyword>
<dbReference type="SUPFAM" id="SSF143870">
    <property type="entry name" value="PF0523-like"/>
    <property type="match status" value="1"/>
</dbReference>
<dbReference type="PANTHER" id="PTHR15840">
    <property type="entry name" value="CGI-121 FAMILY MEMBER"/>
    <property type="match status" value="1"/>
</dbReference>
<organism evidence="6 7">
    <name type="scientific">Cardiosporidium cionae</name>
    <dbReference type="NCBI Taxonomy" id="476202"/>
    <lineage>
        <taxon>Eukaryota</taxon>
        <taxon>Sar</taxon>
        <taxon>Alveolata</taxon>
        <taxon>Apicomplexa</taxon>
        <taxon>Aconoidasida</taxon>
        <taxon>Nephromycida</taxon>
        <taxon>Cardiosporidium</taxon>
    </lineage>
</organism>
<gene>
    <name evidence="6" type="ORF">IE077_001528</name>
</gene>
<evidence type="ECO:0000313" key="6">
    <source>
        <dbReference type="EMBL" id="KAF8819165.1"/>
    </source>
</evidence>
<keyword evidence="6" id="KW-0418">Kinase</keyword>
<proteinExistence type="inferred from homology"/>
<keyword evidence="6" id="KW-0808">Transferase</keyword>
<dbReference type="Pfam" id="PF08617">
    <property type="entry name" value="CGI-121"/>
    <property type="match status" value="1"/>
</dbReference>
<dbReference type="EMBL" id="JADAQX010000916">
    <property type="protein sequence ID" value="KAF8819165.1"/>
    <property type="molecule type" value="Genomic_DNA"/>
</dbReference>
<dbReference type="Gene3D" id="3.30.2380.10">
    <property type="entry name" value="CGI121/TPRKB"/>
    <property type="match status" value="1"/>
</dbReference>
<keyword evidence="3" id="KW-0819">tRNA processing</keyword>
<keyword evidence="4 5" id="KW-0539">Nucleus</keyword>
<dbReference type="InterPro" id="IPR036504">
    <property type="entry name" value="CGI121/TPRKB_sf"/>
</dbReference>
<comment type="subcellular location">
    <subcellularLocation>
        <location evidence="1">Nucleus</location>
    </subcellularLocation>
</comment>
<dbReference type="InterPro" id="IPR013926">
    <property type="entry name" value="CGI121/TPRKB"/>
</dbReference>